<organism evidence="4 5">
    <name type="scientific">Fusarium agapanthi</name>
    <dbReference type="NCBI Taxonomy" id="1803897"/>
    <lineage>
        <taxon>Eukaryota</taxon>
        <taxon>Fungi</taxon>
        <taxon>Dikarya</taxon>
        <taxon>Ascomycota</taxon>
        <taxon>Pezizomycotina</taxon>
        <taxon>Sordariomycetes</taxon>
        <taxon>Hypocreomycetidae</taxon>
        <taxon>Hypocreales</taxon>
        <taxon>Nectriaceae</taxon>
        <taxon>Fusarium</taxon>
        <taxon>Fusarium fujikuroi species complex</taxon>
    </lineage>
</organism>
<proteinExistence type="inferred from homology"/>
<evidence type="ECO:0000313" key="5">
    <source>
        <dbReference type="Proteomes" id="UP000737391"/>
    </source>
</evidence>
<evidence type="ECO:0000256" key="2">
    <source>
        <dbReference type="ARBA" id="ARBA00022723"/>
    </source>
</evidence>
<dbReference type="SUPFAM" id="SSF56529">
    <property type="entry name" value="FAH"/>
    <property type="match status" value="1"/>
</dbReference>
<dbReference type="PANTHER" id="PTHR11820">
    <property type="entry name" value="ACYLPYRUVASE"/>
    <property type="match status" value="1"/>
</dbReference>
<dbReference type="GO" id="GO:0018773">
    <property type="term" value="F:acetylpyruvate hydrolase activity"/>
    <property type="evidence" value="ECO:0007669"/>
    <property type="project" value="TreeGrafter"/>
</dbReference>
<dbReference type="EMBL" id="LUFC02001552">
    <property type="protein sequence ID" value="KAF4473536.1"/>
    <property type="molecule type" value="Genomic_DNA"/>
</dbReference>
<reference evidence="4" key="1">
    <citation type="submission" date="2020-01" db="EMBL/GenBank/DDBJ databases">
        <title>Identification and distribution of gene clusters putatively required for synthesis of sphingolipid metabolism inhibitors in phylogenetically diverse species of the filamentous fungus Fusarium.</title>
        <authorList>
            <person name="Kim H.-S."/>
            <person name="Busman M."/>
            <person name="Brown D.W."/>
            <person name="Divon H."/>
            <person name="Uhlig S."/>
            <person name="Proctor R.H."/>
        </authorList>
    </citation>
    <scope>NUCLEOTIDE SEQUENCE</scope>
    <source>
        <strain evidence="4">NRRL 31653</strain>
    </source>
</reference>
<sequence length="97" mass="10710">MTHNLIFLYRQGPVAVSKDDLPSVLKVEIHANGELRQSSTAEHLILSIPTLIKAISECQPLQPGDIISTDTRVFNSPFRILDTGVVLAKLNGKQLNY</sequence>
<dbReference type="Gene3D" id="3.90.850.10">
    <property type="entry name" value="Fumarylacetoacetase-like, C-terminal domain"/>
    <property type="match status" value="1"/>
</dbReference>
<dbReference type="GO" id="GO:0046872">
    <property type="term" value="F:metal ion binding"/>
    <property type="evidence" value="ECO:0007669"/>
    <property type="project" value="UniProtKB-KW"/>
</dbReference>
<evidence type="ECO:0000259" key="3">
    <source>
        <dbReference type="Pfam" id="PF01557"/>
    </source>
</evidence>
<comment type="caution">
    <text evidence="4">The sequence shown here is derived from an EMBL/GenBank/DDBJ whole genome shotgun (WGS) entry which is preliminary data.</text>
</comment>
<dbReference type="Pfam" id="PF01557">
    <property type="entry name" value="FAA_hydrolase"/>
    <property type="match status" value="1"/>
</dbReference>
<comment type="similarity">
    <text evidence="1">Belongs to the FAH family.</text>
</comment>
<evidence type="ECO:0000256" key="1">
    <source>
        <dbReference type="ARBA" id="ARBA00010211"/>
    </source>
</evidence>
<keyword evidence="2" id="KW-0479">Metal-binding</keyword>
<dbReference type="PANTHER" id="PTHR11820:SF7">
    <property type="entry name" value="ACYLPYRUVASE FAHD1, MITOCHONDRIAL"/>
    <property type="match status" value="1"/>
</dbReference>
<name>A0A9P5E623_9HYPO</name>
<dbReference type="InterPro" id="IPR011234">
    <property type="entry name" value="Fumarylacetoacetase-like_C"/>
</dbReference>
<dbReference type="Proteomes" id="UP000737391">
    <property type="component" value="Unassembled WGS sequence"/>
</dbReference>
<protein>
    <submittedName>
        <fullName evidence="4">Bifunctional 4-hydroxyphenylacetate degradation enzyme</fullName>
    </submittedName>
</protein>
<dbReference type="AlphaFoldDB" id="A0A9P5E623"/>
<feature type="domain" description="Fumarylacetoacetase-like C-terminal" evidence="3">
    <location>
        <begin position="12"/>
        <end position="71"/>
    </location>
</feature>
<accession>A0A9P5E623</accession>
<gene>
    <name evidence="4" type="ORF">FAGAP_13015</name>
</gene>
<evidence type="ECO:0000313" key="4">
    <source>
        <dbReference type="EMBL" id="KAF4473536.1"/>
    </source>
</evidence>
<dbReference type="InterPro" id="IPR036663">
    <property type="entry name" value="Fumarylacetoacetase_C_sf"/>
</dbReference>
<keyword evidence="5" id="KW-1185">Reference proteome</keyword>